<evidence type="ECO:0000313" key="8">
    <source>
        <dbReference type="Proteomes" id="UP001054857"/>
    </source>
</evidence>
<feature type="region of interest" description="Disordered" evidence="6">
    <location>
        <begin position="658"/>
        <end position="690"/>
    </location>
</feature>
<dbReference type="PANTHER" id="PTHR23170:SF3">
    <property type="entry name" value="LEUCINE-RICH REPEAT-CONTAINING PROTEIN 45"/>
    <property type="match status" value="1"/>
</dbReference>
<proteinExistence type="predicted"/>
<evidence type="ECO:0000256" key="5">
    <source>
        <dbReference type="SAM" id="Coils"/>
    </source>
</evidence>
<reference evidence="7 8" key="1">
    <citation type="journal article" date="2021" name="Sci. Rep.">
        <title>Genome sequencing of the multicellular alga Astrephomene provides insights into convergent evolution of germ-soma differentiation.</title>
        <authorList>
            <person name="Yamashita S."/>
            <person name="Yamamoto K."/>
            <person name="Matsuzaki R."/>
            <person name="Suzuki S."/>
            <person name="Yamaguchi H."/>
            <person name="Hirooka S."/>
            <person name="Minakuchi Y."/>
            <person name="Miyagishima S."/>
            <person name="Kawachi M."/>
            <person name="Toyoda A."/>
            <person name="Nozaki H."/>
        </authorList>
    </citation>
    <scope>NUCLEOTIDE SEQUENCE [LARGE SCALE GENOMIC DNA]</scope>
    <source>
        <strain evidence="7 8">NIES-4017</strain>
    </source>
</reference>
<dbReference type="InterPro" id="IPR052116">
    <property type="entry name" value="Centro_Cilium_Assembly"/>
</dbReference>
<evidence type="ECO:0000256" key="1">
    <source>
        <dbReference type="ARBA" id="ARBA00004300"/>
    </source>
</evidence>
<keyword evidence="4" id="KW-0206">Cytoskeleton</keyword>
<keyword evidence="3 5" id="KW-0175">Coiled coil</keyword>
<keyword evidence="2" id="KW-0963">Cytoplasm</keyword>
<name>A0AAD3DQI1_9CHLO</name>
<dbReference type="EMBL" id="BMAR01000009">
    <property type="protein sequence ID" value="GFR45092.1"/>
    <property type="molecule type" value="Genomic_DNA"/>
</dbReference>
<evidence type="ECO:0000256" key="6">
    <source>
        <dbReference type="SAM" id="MobiDB-lite"/>
    </source>
</evidence>
<dbReference type="AlphaFoldDB" id="A0AAD3DQI1"/>
<feature type="compositionally biased region" description="Low complexity" evidence="6">
    <location>
        <begin position="658"/>
        <end position="672"/>
    </location>
</feature>
<feature type="coiled-coil region" evidence="5">
    <location>
        <begin position="21"/>
        <end position="94"/>
    </location>
</feature>
<evidence type="ECO:0000256" key="4">
    <source>
        <dbReference type="ARBA" id="ARBA00023212"/>
    </source>
</evidence>
<feature type="coiled-coil region" evidence="5">
    <location>
        <begin position="304"/>
        <end position="338"/>
    </location>
</feature>
<feature type="coiled-coil region" evidence="5">
    <location>
        <begin position="120"/>
        <end position="154"/>
    </location>
</feature>
<gene>
    <name evidence="7" type="ORF">Agub_g6468</name>
</gene>
<keyword evidence="8" id="KW-1185">Reference proteome</keyword>
<evidence type="ECO:0000256" key="3">
    <source>
        <dbReference type="ARBA" id="ARBA00023054"/>
    </source>
</evidence>
<protein>
    <submittedName>
        <fullName evidence="7">Uncharacterized protein</fullName>
    </submittedName>
</protein>
<comment type="caution">
    <text evidence="7">The sequence shown here is derived from an EMBL/GenBank/DDBJ whole genome shotgun (WGS) entry which is preliminary data.</text>
</comment>
<organism evidence="7 8">
    <name type="scientific">Astrephomene gubernaculifera</name>
    <dbReference type="NCBI Taxonomy" id="47775"/>
    <lineage>
        <taxon>Eukaryota</taxon>
        <taxon>Viridiplantae</taxon>
        <taxon>Chlorophyta</taxon>
        <taxon>core chlorophytes</taxon>
        <taxon>Chlorophyceae</taxon>
        <taxon>CS clade</taxon>
        <taxon>Chlamydomonadales</taxon>
        <taxon>Astrephomenaceae</taxon>
        <taxon>Astrephomene</taxon>
    </lineage>
</organism>
<comment type="subcellular location">
    <subcellularLocation>
        <location evidence="1">Cytoplasm</location>
        <location evidence="1">Cytoskeleton</location>
        <location evidence="1">Microtubule organizing center</location>
        <location evidence="1">Centrosome</location>
    </subcellularLocation>
</comment>
<dbReference type="Proteomes" id="UP001054857">
    <property type="component" value="Unassembled WGS sequence"/>
</dbReference>
<accession>A0AAD3DQI1</accession>
<feature type="coiled-coil region" evidence="5">
    <location>
        <begin position="383"/>
        <end position="417"/>
    </location>
</feature>
<evidence type="ECO:0000313" key="7">
    <source>
        <dbReference type="EMBL" id="GFR45092.1"/>
    </source>
</evidence>
<feature type="compositionally biased region" description="Gly residues" evidence="6">
    <location>
        <begin position="673"/>
        <end position="690"/>
    </location>
</feature>
<evidence type="ECO:0000256" key="2">
    <source>
        <dbReference type="ARBA" id="ARBA00022490"/>
    </source>
</evidence>
<sequence length="726" mass="78667">MSESVLSDYGSEDIAQTVAILTQLKSENVDLKRNFENLKGLHVRLNETYKGLQNRYTALYDERTNVEKQYQSLCESWRVELEEKQRQLEAAKAQILGPRDMDVLRVKLLEELEAPYRAKCDNLTKEAESSHQAYLKLRREYEELQNTYRSLEVRTVGEQEAHRLEHTALVRELRDKTGQITQLQGKLTSCESAVRSLQREVEAARYSGAQMKQELEEVRRAKEKAVVEREAAAVQADKKVKAAEEEAAQLMSYVESVSRKNRHLVQELAESQRAAEDLFAANVRLQSSQTQLQSQLDSCVRLSAAEKAALVAEQEEAVRRLEERLAAAAGEAAKRESAAAEAKLAMQEELSKQHSVWESKLSEERRAAAERLREVMDGKADAAERAAAQLRAVEERCREGEAALRAAQSEAEAHAREAAAEGQRAEGLAKQLAEASAAGEAARGELAEIKSELLRCQLQCQQLSERRAELEQRLRAAEEATVQVRAARDALAAELEAARREAEEERSGAARAAEASRSAWAIEKAAIAKRYQSAMKEQAARHEAELRKLKRKARGAHAAVAALTDEVADLKFKAAEAKHVNHMSEILYLNTGGSTGARATSPYRDMPPSSALPYSSAGGAFGYGYLGSGGGARPTTAPSYMQPAAAATTLTGGGAAASAMGALRPHRSTAGAEGQGTEGGGGGGAVGASSGGSGAAAVGADLLGSMAALKQRQQEYMDAAKLGVQP</sequence>
<feature type="coiled-coil region" evidence="5">
    <location>
        <begin position="446"/>
        <end position="566"/>
    </location>
</feature>
<feature type="coiled-coil region" evidence="5">
    <location>
        <begin position="180"/>
        <end position="274"/>
    </location>
</feature>
<dbReference type="PANTHER" id="PTHR23170">
    <property type="entry name" value="NY-REN-58 ANTIGEN"/>
    <property type="match status" value="1"/>
</dbReference>